<dbReference type="PANTHER" id="PTHR43401">
    <property type="entry name" value="L-THREONINE 3-DEHYDROGENASE"/>
    <property type="match status" value="1"/>
</dbReference>
<gene>
    <name evidence="6" type="ORF">A3G31_00065</name>
</gene>
<evidence type="ECO:0000259" key="5">
    <source>
        <dbReference type="SMART" id="SM00829"/>
    </source>
</evidence>
<evidence type="ECO:0000256" key="4">
    <source>
        <dbReference type="RuleBase" id="RU361277"/>
    </source>
</evidence>
<dbReference type="InterPro" id="IPR011032">
    <property type="entry name" value="GroES-like_sf"/>
</dbReference>
<reference evidence="6 7" key="1">
    <citation type="journal article" date="2016" name="Nat. Commun.">
        <title>Thousands of microbial genomes shed light on interconnected biogeochemical processes in an aquifer system.</title>
        <authorList>
            <person name="Anantharaman K."/>
            <person name="Brown C.T."/>
            <person name="Hug L.A."/>
            <person name="Sharon I."/>
            <person name="Castelle C.J."/>
            <person name="Probst A.J."/>
            <person name="Thomas B.C."/>
            <person name="Singh A."/>
            <person name="Wilkins M.J."/>
            <person name="Karaoz U."/>
            <person name="Brodie E.L."/>
            <person name="Williams K.H."/>
            <person name="Hubbard S.S."/>
            <person name="Banfield J.F."/>
        </authorList>
    </citation>
    <scope>NUCLEOTIDE SEQUENCE [LARGE SCALE GENOMIC DNA]</scope>
</reference>
<evidence type="ECO:0000256" key="2">
    <source>
        <dbReference type="ARBA" id="ARBA00022833"/>
    </source>
</evidence>
<dbReference type="Proteomes" id="UP000178082">
    <property type="component" value="Unassembled WGS sequence"/>
</dbReference>
<keyword evidence="1 4" id="KW-0479">Metal-binding</keyword>
<dbReference type="PROSITE" id="PS00059">
    <property type="entry name" value="ADH_ZINC"/>
    <property type="match status" value="1"/>
</dbReference>
<name>A0A1F7SGB1_9BACT</name>
<dbReference type="SUPFAM" id="SSF50129">
    <property type="entry name" value="GroES-like"/>
    <property type="match status" value="1"/>
</dbReference>
<dbReference type="InterPro" id="IPR050129">
    <property type="entry name" value="Zn_alcohol_dh"/>
</dbReference>
<dbReference type="Pfam" id="PF00107">
    <property type="entry name" value="ADH_zinc_N"/>
    <property type="match status" value="1"/>
</dbReference>
<accession>A0A1F7SGB1</accession>
<evidence type="ECO:0000313" key="7">
    <source>
        <dbReference type="Proteomes" id="UP000178082"/>
    </source>
</evidence>
<dbReference type="Gene3D" id="3.90.180.10">
    <property type="entry name" value="Medium-chain alcohol dehydrogenases, catalytic domain"/>
    <property type="match status" value="1"/>
</dbReference>
<organism evidence="6 7">
    <name type="scientific">Candidatus Schekmanbacteria bacterium RIFCSPLOWO2_12_FULL_38_15</name>
    <dbReference type="NCBI Taxonomy" id="1817883"/>
    <lineage>
        <taxon>Bacteria</taxon>
        <taxon>Candidatus Schekmaniibacteriota</taxon>
    </lineage>
</organism>
<dbReference type="Gene3D" id="3.40.50.720">
    <property type="entry name" value="NAD(P)-binding Rossmann-like Domain"/>
    <property type="match status" value="1"/>
</dbReference>
<sequence>MLEEIPEPVIGKTVYSPEDVIVEVKLCGICGTELNIWRDGFPKSILNVKQVGLGHELSGVVIEAGEKASGINKGDRVVAEVSIDSCGICPLCLSGRNNLCKFASSFMLYQGAFSKYLPLPAKNVHKIPDKTSFEEAALCQPLAIAINALELRAKVKTGESVAILGPGPIGLCLLQIAKLSGAWPVVVTGLKADEKRLEIAKTLGADFTINVDEEDLFQRTKDITNFEGFDVVVEIAGSGKAVNQALDIVKTCGRVVLAGAGYHAVEIDASKKIMVKQIDLLGCRGDPTIAWIKTLRLLETGKLNLKPIISDILPLSEWEEGFRLANSRNSLKVLLQP</sequence>
<protein>
    <recommendedName>
        <fullName evidence="5">Enoyl reductase (ER) domain-containing protein</fullName>
    </recommendedName>
</protein>
<comment type="cofactor">
    <cofactor evidence="4">
        <name>Zn(2+)</name>
        <dbReference type="ChEBI" id="CHEBI:29105"/>
    </cofactor>
</comment>
<dbReference type="AlphaFoldDB" id="A0A1F7SGB1"/>
<evidence type="ECO:0000256" key="3">
    <source>
        <dbReference type="ARBA" id="ARBA00023002"/>
    </source>
</evidence>
<dbReference type="InterPro" id="IPR013149">
    <property type="entry name" value="ADH-like_C"/>
</dbReference>
<proteinExistence type="inferred from homology"/>
<dbReference type="InterPro" id="IPR020843">
    <property type="entry name" value="ER"/>
</dbReference>
<dbReference type="InterPro" id="IPR002328">
    <property type="entry name" value="ADH_Zn_CS"/>
</dbReference>
<evidence type="ECO:0000256" key="1">
    <source>
        <dbReference type="ARBA" id="ARBA00022723"/>
    </source>
</evidence>
<dbReference type="SUPFAM" id="SSF51735">
    <property type="entry name" value="NAD(P)-binding Rossmann-fold domains"/>
    <property type="match status" value="1"/>
</dbReference>
<dbReference type="InterPro" id="IPR013154">
    <property type="entry name" value="ADH-like_N"/>
</dbReference>
<comment type="caution">
    <text evidence="6">The sequence shown here is derived from an EMBL/GenBank/DDBJ whole genome shotgun (WGS) entry which is preliminary data.</text>
</comment>
<dbReference type="STRING" id="1817883.A3G31_00065"/>
<keyword evidence="3" id="KW-0560">Oxidoreductase</keyword>
<comment type="similarity">
    <text evidence="4">Belongs to the zinc-containing alcohol dehydrogenase family.</text>
</comment>
<keyword evidence="2 4" id="KW-0862">Zinc</keyword>
<dbReference type="PANTHER" id="PTHR43401:SF2">
    <property type="entry name" value="L-THREONINE 3-DEHYDROGENASE"/>
    <property type="match status" value="1"/>
</dbReference>
<dbReference type="Pfam" id="PF08240">
    <property type="entry name" value="ADH_N"/>
    <property type="match status" value="1"/>
</dbReference>
<dbReference type="SMART" id="SM00829">
    <property type="entry name" value="PKS_ER"/>
    <property type="match status" value="1"/>
</dbReference>
<dbReference type="InterPro" id="IPR036291">
    <property type="entry name" value="NAD(P)-bd_dom_sf"/>
</dbReference>
<dbReference type="EMBL" id="MGDI01000029">
    <property type="protein sequence ID" value="OGL52781.1"/>
    <property type="molecule type" value="Genomic_DNA"/>
</dbReference>
<evidence type="ECO:0000313" key="6">
    <source>
        <dbReference type="EMBL" id="OGL52781.1"/>
    </source>
</evidence>
<feature type="domain" description="Enoyl reductase (ER)" evidence="5">
    <location>
        <begin position="8"/>
        <end position="335"/>
    </location>
</feature>
<dbReference type="GO" id="GO:0008270">
    <property type="term" value="F:zinc ion binding"/>
    <property type="evidence" value="ECO:0007669"/>
    <property type="project" value="InterPro"/>
</dbReference>
<dbReference type="GO" id="GO:0016491">
    <property type="term" value="F:oxidoreductase activity"/>
    <property type="evidence" value="ECO:0007669"/>
    <property type="project" value="UniProtKB-KW"/>
</dbReference>